<dbReference type="GeneID" id="108254731"/>
<evidence type="ECO:0000313" key="4">
    <source>
        <dbReference type="RefSeq" id="XP_053529899.1"/>
    </source>
</evidence>
<evidence type="ECO:0000313" key="3">
    <source>
        <dbReference type="Proteomes" id="UP000221080"/>
    </source>
</evidence>
<feature type="region of interest" description="Disordered" evidence="1">
    <location>
        <begin position="16"/>
        <end position="123"/>
    </location>
</feature>
<proteinExistence type="predicted"/>
<feature type="compositionally biased region" description="Low complexity" evidence="1">
    <location>
        <begin position="16"/>
        <end position="28"/>
    </location>
</feature>
<feature type="compositionally biased region" description="Low complexity" evidence="1">
    <location>
        <begin position="41"/>
        <end position="56"/>
    </location>
</feature>
<gene>
    <name evidence="4" type="primary">LOC108254731</name>
</gene>
<dbReference type="Proteomes" id="UP000221080">
    <property type="component" value="Chromosome 21"/>
</dbReference>
<sequence length="243" mass="25771">MSDKYNMMHFFTTTSTTTTTTTTTQTSTPEEKPSADLSLVTTPPSTATEEPTAASPVFSTPLITTRHTATHLSSPPTPSSTTKEKTDSALSTVSTSQTTPKDKSTASPVSISIVNPTSGPKSRSLPTVLSVTGVCVLLAGLMGFCLCVCINKQKTESRCKLNTTHRDQGVMMSVLNMNNSGSEAAETYSVISSVPLPALPLDTSGDIKVDSKITVVDTYHVYSSIPDTHVTTNDAVYSLLQMH</sequence>
<reference evidence="3" key="1">
    <citation type="journal article" date="2016" name="Nat. Commun.">
        <title>The channel catfish genome sequence provides insights into the evolution of scale formation in teleosts.</title>
        <authorList>
            <person name="Liu Z."/>
            <person name="Liu S."/>
            <person name="Yao J."/>
            <person name="Bao L."/>
            <person name="Zhang J."/>
            <person name="Li Y."/>
            <person name="Jiang C."/>
            <person name="Sun L."/>
            <person name="Wang R."/>
            <person name="Zhang Y."/>
            <person name="Zhou T."/>
            <person name="Zeng Q."/>
            <person name="Fu Q."/>
            <person name="Gao S."/>
            <person name="Li N."/>
            <person name="Koren S."/>
            <person name="Jiang Y."/>
            <person name="Zimin A."/>
            <person name="Xu P."/>
            <person name="Phillippy A.M."/>
            <person name="Geng X."/>
            <person name="Song L."/>
            <person name="Sun F."/>
            <person name="Li C."/>
            <person name="Wang X."/>
            <person name="Chen A."/>
            <person name="Jin Y."/>
            <person name="Yuan Z."/>
            <person name="Yang Y."/>
            <person name="Tan S."/>
            <person name="Peatman E."/>
            <person name="Lu J."/>
            <person name="Qin Z."/>
            <person name="Dunham R."/>
            <person name="Li Z."/>
            <person name="Sonstegard T."/>
            <person name="Feng J."/>
            <person name="Danzmann R.G."/>
            <person name="Schroeder S."/>
            <person name="Scheffler B."/>
            <person name="Duke M.V."/>
            <person name="Ballard L."/>
            <person name="Kucuktas H."/>
            <person name="Kaltenboeck L."/>
            <person name="Liu H."/>
            <person name="Armbruster J."/>
            <person name="Xie Y."/>
            <person name="Kirby M.L."/>
            <person name="Tian Y."/>
            <person name="Flanagan M.E."/>
            <person name="Mu W."/>
            <person name="Waldbieser G.C."/>
        </authorList>
    </citation>
    <scope>NUCLEOTIDE SEQUENCE [LARGE SCALE GENOMIC DNA]</scope>
    <source>
        <strain evidence="3">SDA103</strain>
    </source>
</reference>
<feature type="compositionally biased region" description="Polar residues" evidence="1">
    <location>
        <begin position="57"/>
        <end position="72"/>
    </location>
</feature>
<keyword evidence="2" id="KW-1133">Transmembrane helix</keyword>
<evidence type="ECO:0000256" key="1">
    <source>
        <dbReference type="SAM" id="MobiDB-lite"/>
    </source>
</evidence>
<organism evidence="3 4">
    <name type="scientific">Ictalurus punctatus</name>
    <name type="common">Channel catfish</name>
    <name type="synonym">Silurus punctatus</name>
    <dbReference type="NCBI Taxonomy" id="7998"/>
    <lineage>
        <taxon>Eukaryota</taxon>
        <taxon>Metazoa</taxon>
        <taxon>Chordata</taxon>
        <taxon>Craniata</taxon>
        <taxon>Vertebrata</taxon>
        <taxon>Euteleostomi</taxon>
        <taxon>Actinopterygii</taxon>
        <taxon>Neopterygii</taxon>
        <taxon>Teleostei</taxon>
        <taxon>Ostariophysi</taxon>
        <taxon>Siluriformes</taxon>
        <taxon>Ictaluridae</taxon>
        <taxon>Ictalurus</taxon>
    </lineage>
</organism>
<protein>
    <submittedName>
        <fullName evidence="4">Uncharacterized protein LOC108254731 isoform X8</fullName>
    </submittedName>
</protein>
<feature type="compositionally biased region" description="Polar residues" evidence="1">
    <location>
        <begin position="88"/>
        <end position="123"/>
    </location>
</feature>
<keyword evidence="2" id="KW-0472">Membrane</keyword>
<accession>A0A9F7QTN8</accession>
<feature type="transmembrane region" description="Helical" evidence="2">
    <location>
        <begin position="128"/>
        <end position="150"/>
    </location>
</feature>
<reference evidence="4" key="2">
    <citation type="submission" date="2025-08" db="UniProtKB">
        <authorList>
            <consortium name="RefSeq"/>
        </authorList>
    </citation>
    <scope>IDENTIFICATION</scope>
    <source>
        <tissue evidence="4">Blood</tissue>
    </source>
</reference>
<name>A0A9F7QTN8_ICTPU</name>
<dbReference type="RefSeq" id="XP_053529899.1">
    <property type="nucleotide sequence ID" value="XM_053673924.1"/>
</dbReference>
<dbReference type="AlphaFoldDB" id="A0A9F7QTN8"/>
<keyword evidence="2" id="KW-0812">Transmembrane</keyword>
<keyword evidence="3" id="KW-1185">Reference proteome</keyword>
<evidence type="ECO:0000256" key="2">
    <source>
        <dbReference type="SAM" id="Phobius"/>
    </source>
</evidence>